<accession>A0ABT7FGR1</accession>
<protein>
    <submittedName>
        <fullName evidence="2">Uncharacterized protein</fullName>
    </submittedName>
</protein>
<dbReference type="EMBL" id="JASNJE010000018">
    <property type="protein sequence ID" value="MDK3074316.1"/>
    <property type="molecule type" value="Genomic_DNA"/>
</dbReference>
<feature type="region of interest" description="Disordered" evidence="1">
    <location>
        <begin position="472"/>
        <end position="492"/>
    </location>
</feature>
<dbReference type="RefSeq" id="WP_284486247.1">
    <property type="nucleotide sequence ID" value="NZ_JASNJE010000018.1"/>
</dbReference>
<evidence type="ECO:0000256" key="1">
    <source>
        <dbReference type="SAM" id="MobiDB-lite"/>
    </source>
</evidence>
<dbReference type="Proteomes" id="UP001227126">
    <property type="component" value="Unassembled WGS sequence"/>
</dbReference>
<proteinExistence type="predicted"/>
<reference evidence="2 3" key="1">
    <citation type="submission" date="2023-05" db="EMBL/GenBank/DDBJ databases">
        <title>Sedimentitalea sp. nov. JM2-8.</title>
        <authorList>
            <person name="Huang J."/>
        </authorList>
    </citation>
    <scope>NUCLEOTIDE SEQUENCE [LARGE SCALE GENOMIC DNA]</scope>
    <source>
        <strain evidence="2 3">JM2-8</strain>
    </source>
</reference>
<name>A0ABT7FGR1_9RHOB</name>
<organism evidence="2 3">
    <name type="scientific">Sedimentitalea xiamensis</name>
    <dbReference type="NCBI Taxonomy" id="3050037"/>
    <lineage>
        <taxon>Bacteria</taxon>
        <taxon>Pseudomonadati</taxon>
        <taxon>Pseudomonadota</taxon>
        <taxon>Alphaproteobacteria</taxon>
        <taxon>Rhodobacterales</taxon>
        <taxon>Paracoccaceae</taxon>
        <taxon>Sedimentitalea</taxon>
    </lineage>
</organism>
<gene>
    <name evidence="2" type="ORF">QO034_14510</name>
</gene>
<evidence type="ECO:0000313" key="2">
    <source>
        <dbReference type="EMBL" id="MDK3074316.1"/>
    </source>
</evidence>
<sequence>MTRIFNTNRFMARGALITLGALIKNHVGAPGFPDLDLKDFGHLNVAIYLRWSVNPRIGMPSEPFKVWRRPAMPLTQEPPEIPVTAYSMPPLGTVYQLSEPCAVIHVILGSSGAPANSVVIPLADGIGFENMLGSEAVAIPGGGQQLVSFRAPYITSVLVMGNQSSVQIRGLPVSAMSKIDDWQLLETVGLPVDEGDWSDLVGQSHGVPQGMVGAETDAKLAAQHRYARGVNPYGWGLQFPGGQLAPQWQLPSAADLIADAEADVLPMLHEAMHNAPSDQVEFLTELIIRPPENPNGQSLPAEDGTAQVSPIKLLQMAAATDPLQAVTLGFGTGYLFQDPNLMLDLPPLHFGATSFFDDPTVSDWDFMVTGRWANGLDGTSKEVEYAALIPRPARVLHPPAPADMKVHFLAHQRPANRDGSWKSSARMSWERLPFSNISPVASFAVGRAEAGSGTFATPLMEERPKAAGHMVIGNNENRKDPEYPRQSASDGDFPIPNNPGTVSAQYGVATQNIFGIWSPWVSKPFSTAQPLPDPVRLIDVQLRPVDTGAGTICPADLLVELVVDWRVRSVARIDFRARLFAAATRHEEPPAGLPGGVQKSLGGPAPAVEVTFTGSTPQIAFGNVICLDPQGSQEVAPGQATQGHARRYRVTIPGFSLNYAGTPHVGIALKARLRERIAPGRVGAWPADPKVAYASDPRARPTQVVDIVRLASLPDARGQCHAIVEWQPVSGAEGYILYTSTETKMLASRDLPGPGPGDTLSQRLTTLKAAFASTPRRTDFTRVRDELLTGDSLDVALPRGSQDIHLFVVIPQSAGGVEGPWPSGPDADEQLIPFAAPKIAAPAPPTIEAQRVEGPGGFAARLRIGTRGGSGARPKRIDIYRTRMPDAARMLDSMGLPIAELTATSAPWTVTEGTDGSATWIDTVSGEDNAAGSWRYLWYRAVAWSEDDPLRGVLKGRGRPSPAVPVLVPPPDPPPLSLLTPSWPGGDAGDVLLDFNAPVPLPPTPVGAHRMSVEIRRRGDPSPLFITGKPVALAEMSETPVANANGVWRVADGLERNYRIFVNRNDPSDQISVTVRLIDPIGRVTERLHTIESGSILPLPDLTPIDVFTISGRGTIYSVTTDAPLGTFAGLSYRVRVTLTPERDLITALRSSPISLLGARFRPTPGPVRDLGVARPRSQFQPVRDRFVFEDDIADVPVRRLGDFPEGSYSIVRQGSPGVTTLAVLAQDDLSAVQFDIITPDGRTVTQKTRG</sequence>
<keyword evidence="3" id="KW-1185">Reference proteome</keyword>
<evidence type="ECO:0000313" key="3">
    <source>
        <dbReference type="Proteomes" id="UP001227126"/>
    </source>
</evidence>
<comment type="caution">
    <text evidence="2">The sequence shown here is derived from an EMBL/GenBank/DDBJ whole genome shotgun (WGS) entry which is preliminary data.</text>
</comment>